<dbReference type="HOGENOM" id="CLU_1410808_0_0_1"/>
<dbReference type="Gramene" id="ORGLA11G0097300.1">
    <property type="protein sequence ID" value="ORGLA11G0097300.1"/>
    <property type="gene ID" value="ORGLA11G0097300"/>
</dbReference>
<evidence type="ECO:0000256" key="2">
    <source>
        <dbReference type="ARBA" id="ARBA00023002"/>
    </source>
</evidence>
<dbReference type="GO" id="GO:0016491">
    <property type="term" value="F:oxidoreductase activity"/>
    <property type="evidence" value="ECO:0007669"/>
    <property type="project" value="UniProtKB-KW"/>
</dbReference>
<keyword evidence="1" id="KW-0479">Metal-binding</keyword>
<dbReference type="Proteomes" id="UP000007306">
    <property type="component" value="Chromosome 11"/>
</dbReference>
<dbReference type="InterPro" id="IPR019793">
    <property type="entry name" value="Peroxidases_heam-ligand_BS"/>
</dbReference>
<sequence length="193" mass="20385">MLLATAATCVSLGLYERMEGGSWPKRCILEGRLEGRVVDVLSPRKPSQPLAGMITGEASELLPADDDETEAASKRRKETGCHRAQDNGDAFGMSSAHTFGVDARGGEVVDWVQRRKRGTDVGEKGRRGEVSCACSLDSVGMGPCKVAHGGGQVAGKRANKGKVWQAVGPHVAWLGRRYIFGLGTGEGWAGCGS</sequence>
<reference evidence="5 6" key="2">
    <citation type="submission" date="2018-04" db="EMBL/GenBank/DDBJ databases">
        <title>OglaRS2 (Oryza glaberrima Reference Sequence Version 2).</title>
        <authorList>
            <person name="Zhang J."/>
            <person name="Kudrna D."/>
            <person name="Lee S."/>
            <person name="Talag J."/>
            <person name="Rajasekar S."/>
            <person name="Wing R.A."/>
        </authorList>
    </citation>
    <scope>NUCLEOTIDE SEQUENCE [LARGE SCALE GENOMIC DNA]</scope>
    <source>
        <strain evidence="5 6">cv. IRGC 96717</strain>
    </source>
</reference>
<evidence type="ECO:0000313" key="6">
    <source>
        <dbReference type="Proteomes" id="UP000007306"/>
    </source>
</evidence>
<evidence type="ECO:0000313" key="5">
    <source>
        <dbReference type="EnsemblPlants" id="ORGLA11G0097300.1"/>
    </source>
</evidence>
<evidence type="ECO:0000256" key="1">
    <source>
        <dbReference type="ARBA" id="ARBA00022723"/>
    </source>
</evidence>
<dbReference type="AlphaFoldDB" id="I1QZN1"/>
<reference evidence="5" key="1">
    <citation type="submission" date="2015-06" db="UniProtKB">
        <authorList>
            <consortium name="EnsemblPlants"/>
        </authorList>
    </citation>
    <scope>IDENTIFICATION</scope>
</reference>
<evidence type="ECO:0000256" key="3">
    <source>
        <dbReference type="ARBA" id="ARBA00023004"/>
    </source>
</evidence>
<dbReference type="GO" id="GO:0046872">
    <property type="term" value="F:metal ion binding"/>
    <property type="evidence" value="ECO:0007669"/>
    <property type="project" value="UniProtKB-KW"/>
</dbReference>
<accession>I1QZN1</accession>
<protein>
    <submittedName>
        <fullName evidence="5">Uncharacterized protein</fullName>
    </submittedName>
</protein>
<keyword evidence="3" id="KW-0408">Iron</keyword>
<organism evidence="5 6">
    <name type="scientific">Oryza glaberrima</name>
    <name type="common">African rice</name>
    <dbReference type="NCBI Taxonomy" id="4538"/>
    <lineage>
        <taxon>Eukaryota</taxon>
        <taxon>Viridiplantae</taxon>
        <taxon>Streptophyta</taxon>
        <taxon>Embryophyta</taxon>
        <taxon>Tracheophyta</taxon>
        <taxon>Spermatophyta</taxon>
        <taxon>Magnoliopsida</taxon>
        <taxon>Liliopsida</taxon>
        <taxon>Poales</taxon>
        <taxon>Poaceae</taxon>
        <taxon>BOP clade</taxon>
        <taxon>Oryzoideae</taxon>
        <taxon>Oryzeae</taxon>
        <taxon>Oryzinae</taxon>
        <taxon>Oryza</taxon>
    </lineage>
</organism>
<name>I1QZN1_ORYGL</name>
<feature type="region of interest" description="Disordered" evidence="4">
    <location>
        <begin position="58"/>
        <end position="93"/>
    </location>
</feature>
<keyword evidence="6" id="KW-1185">Reference proteome</keyword>
<keyword evidence="2" id="KW-0560">Oxidoreductase</keyword>
<proteinExistence type="predicted"/>
<dbReference type="PROSITE" id="PS00435">
    <property type="entry name" value="PEROXIDASE_1"/>
    <property type="match status" value="1"/>
</dbReference>
<evidence type="ECO:0000256" key="4">
    <source>
        <dbReference type="SAM" id="MobiDB-lite"/>
    </source>
</evidence>
<dbReference type="EnsemblPlants" id="ORGLA11G0097300.1">
    <property type="protein sequence ID" value="ORGLA11G0097300.1"/>
    <property type="gene ID" value="ORGLA11G0097300"/>
</dbReference>